<evidence type="ECO:0000313" key="1">
    <source>
        <dbReference type="Proteomes" id="UP000887569"/>
    </source>
</evidence>
<sequence length="503" mass="55964">MGNLILVDADGALFLVSNLRTPFDDSTVRATVEISPAWADPAGCPQYFRACDGCQVAEHVAEVRGRNTTQGALSSSRLDAFRLQTMRSLSIDLGWAKACANLTQLHHGTIEATATIRRYSPVSARPIGTFRLLENVLSGRTEITVEHSMKQITSIELHQRGVDMSVTSGPPCGELTIGSKEHYQWLKTLQKVLNSTHRKSRIVIDGRLITEANILLGKTVLISDGADVACGTIEAAGERKIAGAKFEGKFKGRIKMVQTSTGPQGLPTEVFYYFEQGNEVIPHRREDQRLEWSVVSLMNSSCENSLIFNPFQYDDSQCGSHAEFCPLGDLSKRSSLLELNIRRQVMISDLSLSGPLSVSHRWIRVRPANDVSRSECAPVEEWYEETFRWTALSSRTLSQLQNELAERFGVEPFQVVVHYNRELIGSRCSIYRITLTASKDVLASGLSLFNREERRFYSDEELRCSNDTAATHVSSSASQGFDVFAIAYRSLIIASAVLFLRNL</sequence>
<name>A0A914ZLW5_PARUN</name>
<dbReference type="GO" id="GO:0006801">
    <property type="term" value="P:superoxide metabolic process"/>
    <property type="evidence" value="ECO:0007669"/>
    <property type="project" value="InterPro"/>
</dbReference>
<dbReference type="InterPro" id="IPR053257">
    <property type="entry name" value="Cu-only_SOD"/>
</dbReference>
<dbReference type="InterPro" id="IPR036423">
    <property type="entry name" value="SOD-like_Cu/Zn_dom_sf"/>
</dbReference>
<proteinExistence type="predicted"/>
<organism evidence="1 2">
    <name type="scientific">Parascaris univalens</name>
    <name type="common">Nematode worm</name>
    <dbReference type="NCBI Taxonomy" id="6257"/>
    <lineage>
        <taxon>Eukaryota</taxon>
        <taxon>Metazoa</taxon>
        <taxon>Ecdysozoa</taxon>
        <taxon>Nematoda</taxon>
        <taxon>Chromadorea</taxon>
        <taxon>Rhabditida</taxon>
        <taxon>Spirurina</taxon>
        <taxon>Ascaridomorpha</taxon>
        <taxon>Ascaridoidea</taxon>
        <taxon>Ascarididae</taxon>
        <taxon>Parascaris</taxon>
    </lineage>
</organism>
<accession>A0A914ZLW5</accession>
<dbReference type="WBParaSite" id="PgB07_g013_t01">
    <property type="protein sequence ID" value="PgB07_g013_t01"/>
    <property type="gene ID" value="PgB07_g013"/>
</dbReference>
<dbReference type="GO" id="GO:0046872">
    <property type="term" value="F:metal ion binding"/>
    <property type="evidence" value="ECO:0007669"/>
    <property type="project" value="InterPro"/>
</dbReference>
<dbReference type="Proteomes" id="UP000887569">
    <property type="component" value="Unplaced"/>
</dbReference>
<dbReference type="PANTHER" id="PTHR20910:SF1">
    <property type="entry name" value="SUPEROXIDE DISMUTASE COPPER_ZINC BINDING DOMAIN-CONTAINING PROTEIN"/>
    <property type="match status" value="1"/>
</dbReference>
<dbReference type="AlphaFoldDB" id="A0A914ZLW5"/>
<keyword evidence="1" id="KW-1185">Reference proteome</keyword>
<protein>
    <submittedName>
        <fullName evidence="2">Uncharacterized protein</fullName>
    </submittedName>
</protein>
<reference evidence="2" key="1">
    <citation type="submission" date="2022-11" db="UniProtKB">
        <authorList>
            <consortium name="WormBaseParasite"/>
        </authorList>
    </citation>
    <scope>IDENTIFICATION</scope>
</reference>
<evidence type="ECO:0000313" key="2">
    <source>
        <dbReference type="WBParaSite" id="PgB07_g013_t01"/>
    </source>
</evidence>
<dbReference type="PANTHER" id="PTHR20910">
    <property type="entry name" value="AGAP001623-PA"/>
    <property type="match status" value="1"/>
</dbReference>
<dbReference type="Gene3D" id="2.60.40.200">
    <property type="entry name" value="Superoxide dismutase, copper/zinc binding domain"/>
    <property type="match status" value="1"/>
</dbReference>